<organism evidence="4">
    <name type="scientific">Serratia marcescens</name>
    <dbReference type="NCBI Taxonomy" id="615"/>
    <lineage>
        <taxon>Bacteria</taxon>
        <taxon>Pseudomonadati</taxon>
        <taxon>Pseudomonadota</taxon>
        <taxon>Gammaproteobacteria</taxon>
        <taxon>Enterobacterales</taxon>
        <taxon>Yersiniaceae</taxon>
        <taxon>Serratia</taxon>
    </lineage>
</organism>
<dbReference type="Proteomes" id="UP000237365">
    <property type="component" value="Unassembled WGS sequence"/>
</dbReference>
<dbReference type="AlphaFoldDB" id="A0AAP8PX06"/>
<feature type="domain" description="HTH luxR-type" evidence="2">
    <location>
        <begin position="170"/>
        <end position="227"/>
    </location>
</feature>
<sequence length="256" mass="28601">MVDIQNNRQPSEGVVPGNSPFNDATDWLVVHVDACSYGRTGLQFALEHLPFAAGKKCVVGASSLDEALRVTRPYAFKGRTVRCLVVRLPSLAREALITLLQLSEVMQHDVVRYHQVVVLSPFDTVAVQRLVTIMGMADARVVDARLSPLTLCNAVLFAPEKWMAEGWCLSQVLTERERNALRQSLQFWPIPMQARLRQVSPKTVYSQRFRALMKLGVQDIRTLLNLLVPGGKGHMGEGGLCMSVNMPLAPRGRRWR</sequence>
<evidence type="ECO:0000313" key="5">
    <source>
        <dbReference type="Proteomes" id="UP000237365"/>
    </source>
</evidence>
<dbReference type="InterPro" id="IPR000792">
    <property type="entry name" value="Tscrpt_reg_LuxR_C"/>
</dbReference>
<dbReference type="SMART" id="SM00421">
    <property type="entry name" value="HTH_LUXR"/>
    <property type="match status" value="1"/>
</dbReference>
<evidence type="ECO:0000313" key="3">
    <source>
        <dbReference type="EMBL" id="MEX3185321.1"/>
    </source>
</evidence>
<evidence type="ECO:0000313" key="4">
    <source>
        <dbReference type="EMBL" id="POP17312.1"/>
    </source>
</evidence>
<reference evidence="3 5" key="3">
    <citation type="submission" date="2024-07" db="EMBL/GenBank/DDBJ databases">
        <authorList>
            <person name="Raymann K."/>
        </authorList>
    </citation>
    <scope>NUCLEOTIDE SEQUENCE [LARGE SCALE GENOMIC DNA]</scope>
    <source>
        <strain evidence="3 5">KZ19</strain>
    </source>
</reference>
<dbReference type="SUPFAM" id="SSF46894">
    <property type="entry name" value="C-terminal effector domain of the bipartite response regulators"/>
    <property type="match status" value="1"/>
</dbReference>
<protein>
    <recommendedName>
        <fullName evidence="2">HTH luxR-type domain-containing protein</fullName>
    </recommendedName>
</protein>
<evidence type="ECO:0000256" key="1">
    <source>
        <dbReference type="ARBA" id="ARBA00023125"/>
    </source>
</evidence>
<dbReference type="RefSeq" id="WP_103681847.1">
    <property type="nucleotide sequence ID" value="NZ_JBQPLU010000018.1"/>
</dbReference>
<accession>A0AAP8PX06</accession>
<evidence type="ECO:0000259" key="2">
    <source>
        <dbReference type="SMART" id="SM00421"/>
    </source>
</evidence>
<reference evidence="3 5" key="2">
    <citation type="submission" date="2024-07" db="EMBL/GenBank/DDBJ databases">
        <title>Making a pathogen? Evaluating the impact of protist predation on the evolution of virulence in Serratia marcescens.</title>
        <authorList>
            <person name="Hopkins H."/>
            <person name="Lopezguerra C."/>
            <person name="Lau M.-J."/>
        </authorList>
    </citation>
    <scope>NUCLEOTIDE SEQUENCE [LARGE SCALE GENOMIC DNA]</scope>
    <source>
        <strain evidence="3 5">KZ19</strain>
    </source>
</reference>
<proteinExistence type="predicted"/>
<reference evidence="4" key="1">
    <citation type="submission" date="2018-01" db="EMBL/GenBank/DDBJ databases">
        <title>The opportunistic pathogen Serratia marcescens is an overlooked threat to honeybees.</title>
        <authorList>
            <person name="Raymann K."/>
            <person name="Shaffer Z."/>
            <person name="Coon K."/>
            <person name="Salisbury S."/>
            <person name="Moran N.A."/>
        </authorList>
    </citation>
    <scope>NUCLEOTIDE SEQUENCE [LARGE SCALE GENOMIC DNA]</scope>
    <source>
        <strain evidence="4">KZ19</strain>
    </source>
</reference>
<dbReference type="GO" id="GO:0006355">
    <property type="term" value="P:regulation of DNA-templated transcription"/>
    <property type="evidence" value="ECO:0007669"/>
    <property type="project" value="InterPro"/>
</dbReference>
<dbReference type="InterPro" id="IPR016032">
    <property type="entry name" value="Sig_transdc_resp-reg_C-effctor"/>
</dbReference>
<dbReference type="EMBL" id="PQGI01000006">
    <property type="protein sequence ID" value="POP17312.1"/>
    <property type="molecule type" value="Genomic_DNA"/>
</dbReference>
<gene>
    <name evidence="3" type="ORF">C3R40_001640</name>
    <name evidence="4" type="ORF">C3R40_07515</name>
</gene>
<dbReference type="GO" id="GO:0003677">
    <property type="term" value="F:DNA binding"/>
    <property type="evidence" value="ECO:0007669"/>
    <property type="project" value="UniProtKB-KW"/>
</dbReference>
<keyword evidence="1" id="KW-0238">DNA-binding</keyword>
<name>A0AAP8PX06_SERMA</name>
<dbReference type="EMBL" id="PQGI02000001">
    <property type="protein sequence ID" value="MEX3185321.1"/>
    <property type="molecule type" value="Genomic_DNA"/>
</dbReference>
<comment type="caution">
    <text evidence="4">The sequence shown here is derived from an EMBL/GenBank/DDBJ whole genome shotgun (WGS) entry which is preliminary data.</text>
</comment>